<comment type="caution">
    <text evidence="2">The sequence shown here is derived from an EMBL/GenBank/DDBJ whole genome shotgun (WGS) entry which is preliminary data.</text>
</comment>
<organism evidence="2 3">
    <name type="scientific">Senna tora</name>
    <dbReference type="NCBI Taxonomy" id="362788"/>
    <lineage>
        <taxon>Eukaryota</taxon>
        <taxon>Viridiplantae</taxon>
        <taxon>Streptophyta</taxon>
        <taxon>Embryophyta</taxon>
        <taxon>Tracheophyta</taxon>
        <taxon>Spermatophyta</taxon>
        <taxon>Magnoliopsida</taxon>
        <taxon>eudicotyledons</taxon>
        <taxon>Gunneridae</taxon>
        <taxon>Pentapetalae</taxon>
        <taxon>rosids</taxon>
        <taxon>fabids</taxon>
        <taxon>Fabales</taxon>
        <taxon>Fabaceae</taxon>
        <taxon>Caesalpinioideae</taxon>
        <taxon>Cassia clade</taxon>
        <taxon>Senna</taxon>
    </lineage>
</organism>
<keyword evidence="2" id="KW-0418">Kinase</keyword>
<feature type="domain" description="Retrotransposon gag" evidence="1">
    <location>
        <begin position="5"/>
        <end position="71"/>
    </location>
</feature>
<reference evidence="2" key="1">
    <citation type="submission" date="2020-09" db="EMBL/GenBank/DDBJ databases">
        <title>Genome-Enabled Discovery of Anthraquinone Biosynthesis in Senna tora.</title>
        <authorList>
            <person name="Kang S.-H."/>
            <person name="Pandey R.P."/>
            <person name="Lee C.-M."/>
            <person name="Sim J.-S."/>
            <person name="Jeong J.-T."/>
            <person name="Choi B.-S."/>
            <person name="Jung M."/>
            <person name="Ginzburg D."/>
            <person name="Zhao K."/>
            <person name="Won S.Y."/>
            <person name="Oh T.-J."/>
            <person name="Yu Y."/>
            <person name="Kim N.-H."/>
            <person name="Lee O.R."/>
            <person name="Lee T.-H."/>
            <person name="Bashyal P."/>
            <person name="Kim T.-S."/>
            <person name="Lee W.-H."/>
            <person name="Kawkins C."/>
            <person name="Kim C.-K."/>
            <person name="Kim J.S."/>
            <person name="Ahn B.O."/>
            <person name="Rhee S.Y."/>
            <person name="Sohng J.K."/>
        </authorList>
    </citation>
    <scope>NUCLEOTIDE SEQUENCE</scope>
    <source>
        <tissue evidence="2">Leaf</tissue>
    </source>
</reference>
<sequence length="119" mass="13883">MVKTWMESRVEGLEKELLDTRSPVSSWKSFKDEVLQRFKPSQESDGSEAPMVLKQEEIVMKYREQFKILSTLMVDALGKLIIGFFSNNLQVRHQGEVRMTRVSNLKQLVDLAHKVEERN</sequence>
<dbReference type="AlphaFoldDB" id="A0A834WQ01"/>
<evidence type="ECO:0000313" key="3">
    <source>
        <dbReference type="Proteomes" id="UP000634136"/>
    </source>
</evidence>
<dbReference type="OrthoDB" id="2013610at2759"/>
<dbReference type="InterPro" id="IPR005162">
    <property type="entry name" value="Retrotrans_gag_dom"/>
</dbReference>
<keyword evidence="2" id="KW-0808">Transferase</keyword>
<proteinExistence type="predicted"/>
<accession>A0A834WQ01</accession>
<evidence type="ECO:0000259" key="1">
    <source>
        <dbReference type="Pfam" id="PF03732"/>
    </source>
</evidence>
<dbReference type="Proteomes" id="UP000634136">
    <property type="component" value="Unassembled WGS sequence"/>
</dbReference>
<dbReference type="GO" id="GO:0016301">
    <property type="term" value="F:kinase activity"/>
    <property type="evidence" value="ECO:0007669"/>
    <property type="project" value="UniProtKB-KW"/>
</dbReference>
<gene>
    <name evidence="2" type="ORF">G2W53_014103</name>
</gene>
<dbReference type="Pfam" id="PF03732">
    <property type="entry name" value="Retrotrans_gag"/>
    <property type="match status" value="1"/>
</dbReference>
<keyword evidence="3" id="KW-1185">Reference proteome</keyword>
<name>A0A834WQ01_9FABA</name>
<protein>
    <submittedName>
        <fullName evidence="2">1-phosphatidylinositol-3-phosphate 5-kinase</fullName>
    </submittedName>
</protein>
<dbReference type="EMBL" id="JAAIUW010000005">
    <property type="protein sequence ID" value="KAF7831770.1"/>
    <property type="molecule type" value="Genomic_DNA"/>
</dbReference>
<evidence type="ECO:0000313" key="2">
    <source>
        <dbReference type="EMBL" id="KAF7831770.1"/>
    </source>
</evidence>